<dbReference type="EMBL" id="VYWO01000003">
    <property type="protein sequence ID" value="KAA9300939.1"/>
    <property type="molecule type" value="Genomic_DNA"/>
</dbReference>
<evidence type="ECO:0000313" key="3">
    <source>
        <dbReference type="EMBL" id="KAA9300939.1"/>
    </source>
</evidence>
<protein>
    <submittedName>
        <fullName evidence="3">DUF1027 domain-containing protein</fullName>
    </submittedName>
</protein>
<organism evidence="3 4">
    <name type="scientific">Aerococcus sanguinicola</name>
    <dbReference type="NCBI Taxonomy" id="119206"/>
    <lineage>
        <taxon>Bacteria</taxon>
        <taxon>Bacillati</taxon>
        <taxon>Bacillota</taxon>
        <taxon>Bacilli</taxon>
        <taxon>Lactobacillales</taxon>
        <taxon>Aerococcaceae</taxon>
        <taxon>Aerococcus</taxon>
    </lineage>
</organism>
<comment type="caution">
    <text evidence="3">The sequence shown here is derived from an EMBL/GenBank/DDBJ whole genome shotgun (WGS) entry which is preliminary data.</text>
</comment>
<feature type="disulfide bond" evidence="1">
    <location>
        <begin position="105"/>
        <end position="109"/>
    </location>
</feature>
<dbReference type="AlphaFoldDB" id="A0A5N1GL46"/>
<proteinExistence type="predicted"/>
<gene>
    <name evidence="3" type="ORF">F6I03_06430</name>
</gene>
<dbReference type="OrthoDB" id="1650379at2"/>
<dbReference type="Gene3D" id="3.50.4.20">
    <property type="match status" value="1"/>
</dbReference>
<dbReference type="Proteomes" id="UP000327148">
    <property type="component" value="Unassembled WGS sequence"/>
</dbReference>
<accession>A0A5N1GL46</accession>
<feature type="region of interest" description="Disordered" evidence="2">
    <location>
        <begin position="122"/>
        <end position="204"/>
    </location>
</feature>
<evidence type="ECO:0000313" key="4">
    <source>
        <dbReference type="Proteomes" id="UP000327148"/>
    </source>
</evidence>
<evidence type="ECO:0000256" key="2">
    <source>
        <dbReference type="SAM" id="MobiDB-lite"/>
    </source>
</evidence>
<feature type="region of interest" description="Disordered" evidence="2">
    <location>
        <begin position="1"/>
        <end position="24"/>
    </location>
</feature>
<keyword evidence="1" id="KW-1015">Disulfide bond</keyword>
<dbReference type="InterPro" id="IPR038141">
    <property type="entry name" value="YutD-like_sf"/>
</dbReference>
<dbReference type="PIRSF" id="PIRSF012565">
    <property type="entry name" value="DUF1027"/>
    <property type="match status" value="1"/>
</dbReference>
<evidence type="ECO:0000256" key="1">
    <source>
        <dbReference type="PIRSR" id="PIRSR012565-1"/>
    </source>
</evidence>
<reference evidence="3 4" key="1">
    <citation type="submission" date="2019-09" db="EMBL/GenBank/DDBJ databases">
        <title>Draft genome sequence assemblies of isolates from the urinary tract.</title>
        <authorList>
            <person name="Mores C.R."/>
            <person name="Putonti C."/>
            <person name="Wolfe A.J."/>
        </authorList>
    </citation>
    <scope>NUCLEOTIDE SEQUENCE [LARGE SCALE GENOMIC DNA]</scope>
    <source>
        <strain evidence="3 4">UMB623</strain>
    </source>
</reference>
<feature type="compositionally biased region" description="Basic and acidic residues" evidence="2">
    <location>
        <begin position="1"/>
        <end position="23"/>
    </location>
</feature>
<dbReference type="InterPro" id="IPR009370">
    <property type="entry name" value="YutD-like"/>
</dbReference>
<sequence>MPRKTNPEKSLEQKQFPKADVQRTDSQALTINGQAFTVKEWSQEEAIDLDALADRYMPILDSYDYIVGDWAYEQLRLKGFYKDDVPHVPLERKISHLTDYLLEYCNFACEYFVLEHSRDDEERQERNAKLKKRPKKNKNRKAQKKKSRRRENNKTSRKKRPRDNKTNFSIKTDKSSAKPAKRQTITQGNKKREGFKIRSTKGKK</sequence>
<name>A0A5N1GL46_9LACT</name>
<dbReference type="RefSeq" id="WP_070430099.1">
    <property type="nucleotide sequence ID" value="NZ_VYWO01000003.1"/>
</dbReference>
<dbReference type="Pfam" id="PF06265">
    <property type="entry name" value="YutD-like"/>
    <property type="match status" value="1"/>
</dbReference>
<feature type="compositionally biased region" description="Basic residues" evidence="2">
    <location>
        <begin position="129"/>
        <end position="162"/>
    </location>
</feature>